<proteinExistence type="inferred from homology"/>
<dbReference type="InParanoid" id="D8QX97"/>
<dbReference type="InterPro" id="IPR003959">
    <property type="entry name" value="ATPase_AAA_core"/>
</dbReference>
<evidence type="ECO:0000313" key="8">
    <source>
        <dbReference type="EMBL" id="EFJ35374.1"/>
    </source>
</evidence>
<sequence>QVSESYKPLVVYIPDPEIWFERAVPLAQRRVFLEQVEERLDKISGAVVLIASRSNDDPEFERRSKLVNTILSDFSMQAKSCSKWRNHTVNLEDIYHLFVNTVNIYPPQDEKSFEEWKQRLEHDKTIYASRKSIQRIQKVLELHNLECQSLPILNTLELYLPLARIEKAVGWALNHYLSSCSASPSIDNGKLSIPLQSLERALAMLKAQDGRKIPATPTKGLNLSTVAEDKYEKALISSVIPSGEIGVLFTDVGALEDVKKALQELVILPLQRPELFKRGNLTKPCRGVLLFGPPGTGKTLLAKAVATEAGANFISITSSTISSKWFGDAEKLTKALFSLAKKLSPTVVFVDEVDSLLGARGGSSEHEVTRRVKNEFMAAWDGLRTKDDERIIVLAATNRPFDLDDAVIRRLPRRILIDLPQASSRVKILGAILLKENLEPNFDMIELAKMTEGYSGSDLKNLSIAAAYRPIREFLGKESEQGICINGETVQSMLRPITLDDFRQSMTQVCASVAFDALSMNELRHWNEQYGEGGSRKKRNFGFMI</sequence>
<dbReference type="Pfam" id="PF17862">
    <property type="entry name" value="AAA_lid_3"/>
    <property type="match status" value="1"/>
</dbReference>
<keyword evidence="3" id="KW-0472">Membrane</keyword>
<organism evidence="9">
    <name type="scientific">Selaginella moellendorffii</name>
    <name type="common">Spikemoss</name>
    <dbReference type="NCBI Taxonomy" id="88036"/>
    <lineage>
        <taxon>Eukaryota</taxon>
        <taxon>Viridiplantae</taxon>
        <taxon>Streptophyta</taxon>
        <taxon>Embryophyta</taxon>
        <taxon>Tracheophyta</taxon>
        <taxon>Lycopodiopsida</taxon>
        <taxon>Selaginellales</taxon>
        <taxon>Selaginellaceae</taxon>
        <taxon>Selaginella</taxon>
    </lineage>
</organism>
<dbReference type="HOGENOM" id="CLU_000688_21_14_1"/>
<feature type="non-terminal residue" evidence="8">
    <location>
        <position position="1"/>
    </location>
</feature>
<accession>D8QX97</accession>
<dbReference type="Gramene" id="EFJ35374">
    <property type="protein sequence ID" value="EFJ35374"/>
    <property type="gene ID" value="SELMODRAFT_79603"/>
</dbReference>
<dbReference type="PANTHER" id="PTHR45644">
    <property type="entry name" value="AAA ATPASE, PUTATIVE (AFU_ORTHOLOGUE AFUA_2G12920)-RELATED-RELATED"/>
    <property type="match status" value="1"/>
</dbReference>
<dbReference type="FunFam" id="3.40.50.300:FF:000416">
    <property type="entry name" value="p-loop nucleoside triphosphate hydrolase superfamily protein"/>
    <property type="match status" value="1"/>
</dbReference>
<dbReference type="Gene3D" id="3.40.50.300">
    <property type="entry name" value="P-loop containing nucleotide triphosphate hydrolases"/>
    <property type="match status" value="1"/>
</dbReference>
<dbReference type="OMA" id="NMECPEL"/>
<dbReference type="PROSITE" id="PS00674">
    <property type="entry name" value="AAA"/>
    <property type="match status" value="1"/>
</dbReference>
<evidence type="ECO:0000259" key="7">
    <source>
        <dbReference type="SMART" id="SM00382"/>
    </source>
</evidence>
<dbReference type="Gene3D" id="1.10.8.60">
    <property type="match status" value="1"/>
</dbReference>
<dbReference type="InterPro" id="IPR051701">
    <property type="entry name" value="Mito_OM_Translocase_MSP1"/>
</dbReference>
<evidence type="ECO:0000256" key="1">
    <source>
        <dbReference type="ARBA" id="ARBA00004572"/>
    </source>
</evidence>
<dbReference type="AlphaFoldDB" id="D8QX97"/>
<dbReference type="eggNOG" id="KOG0737">
    <property type="taxonomic scope" value="Eukaryota"/>
</dbReference>
<dbReference type="Pfam" id="PF00004">
    <property type="entry name" value="AAA"/>
    <property type="match status" value="1"/>
</dbReference>
<keyword evidence="3" id="KW-1000">Mitochondrion outer membrane</keyword>
<dbReference type="FunCoup" id="D8QX97">
    <property type="interactions" value="1116"/>
</dbReference>
<dbReference type="GO" id="GO:0005524">
    <property type="term" value="F:ATP binding"/>
    <property type="evidence" value="ECO:0007669"/>
    <property type="project" value="UniProtKB-KW"/>
</dbReference>
<evidence type="ECO:0000256" key="6">
    <source>
        <dbReference type="RuleBase" id="RU003651"/>
    </source>
</evidence>
<dbReference type="InterPro" id="IPR003960">
    <property type="entry name" value="ATPase_AAA_CS"/>
</dbReference>
<dbReference type="InterPro" id="IPR041569">
    <property type="entry name" value="AAA_lid_3"/>
</dbReference>
<dbReference type="InterPro" id="IPR003593">
    <property type="entry name" value="AAA+_ATPase"/>
</dbReference>
<dbReference type="Proteomes" id="UP000001514">
    <property type="component" value="Unassembled WGS sequence"/>
</dbReference>
<dbReference type="KEGG" id="smo:SELMODRAFT_79603"/>
<dbReference type="GO" id="GO:0005741">
    <property type="term" value="C:mitochondrial outer membrane"/>
    <property type="evidence" value="ECO:0000318"/>
    <property type="project" value="GO_Central"/>
</dbReference>
<dbReference type="GO" id="GO:0016887">
    <property type="term" value="F:ATP hydrolysis activity"/>
    <property type="evidence" value="ECO:0007669"/>
    <property type="project" value="InterPro"/>
</dbReference>
<dbReference type="PANTHER" id="PTHR45644:SF56">
    <property type="entry name" value="AAA ATPASE, PUTATIVE (AFU_ORTHOLOGUE AFUA_2G12920)-RELATED"/>
    <property type="match status" value="1"/>
</dbReference>
<comment type="similarity">
    <text evidence="6">Belongs to the AAA ATPase family.</text>
</comment>
<keyword evidence="4 6" id="KW-0067">ATP-binding</keyword>
<dbReference type="Pfam" id="PF24933">
    <property type="entry name" value="DUF7751"/>
    <property type="match status" value="1"/>
</dbReference>
<dbReference type="SMART" id="SM00382">
    <property type="entry name" value="AAA"/>
    <property type="match status" value="1"/>
</dbReference>
<keyword evidence="2 6" id="KW-0547">Nucleotide-binding</keyword>
<dbReference type="EMBL" id="GL377568">
    <property type="protein sequence ID" value="EFJ35374.1"/>
    <property type="molecule type" value="Genomic_DNA"/>
</dbReference>
<evidence type="ECO:0000256" key="2">
    <source>
        <dbReference type="ARBA" id="ARBA00022741"/>
    </source>
</evidence>
<keyword evidence="5" id="KW-0496">Mitochondrion</keyword>
<keyword evidence="9" id="KW-1185">Reference proteome</keyword>
<dbReference type="InterPro" id="IPR056653">
    <property type="entry name" value="DUF7751"/>
</dbReference>
<evidence type="ECO:0000313" key="9">
    <source>
        <dbReference type="Proteomes" id="UP000001514"/>
    </source>
</evidence>
<gene>
    <name evidence="8" type="ORF">SELMODRAFT_79603</name>
</gene>
<comment type="subcellular location">
    <subcellularLocation>
        <location evidence="1">Mitochondrion outer membrane</location>
        <topology evidence="1">Single-pass membrane protein</topology>
    </subcellularLocation>
</comment>
<dbReference type="InterPro" id="IPR027417">
    <property type="entry name" value="P-loop_NTPase"/>
</dbReference>
<dbReference type="SUPFAM" id="SSF52540">
    <property type="entry name" value="P-loop containing nucleoside triphosphate hydrolases"/>
    <property type="match status" value="1"/>
</dbReference>
<evidence type="ECO:0000256" key="3">
    <source>
        <dbReference type="ARBA" id="ARBA00022787"/>
    </source>
</evidence>
<feature type="domain" description="AAA+ ATPase" evidence="7">
    <location>
        <begin position="284"/>
        <end position="421"/>
    </location>
</feature>
<protein>
    <recommendedName>
        <fullName evidence="7">AAA+ ATPase domain-containing protein</fullName>
    </recommendedName>
</protein>
<evidence type="ECO:0000256" key="4">
    <source>
        <dbReference type="ARBA" id="ARBA00022840"/>
    </source>
</evidence>
<reference evidence="8 9" key="1">
    <citation type="journal article" date="2011" name="Science">
        <title>The Selaginella genome identifies genetic changes associated with the evolution of vascular plants.</title>
        <authorList>
            <person name="Banks J.A."/>
            <person name="Nishiyama T."/>
            <person name="Hasebe M."/>
            <person name="Bowman J.L."/>
            <person name="Gribskov M."/>
            <person name="dePamphilis C."/>
            <person name="Albert V.A."/>
            <person name="Aono N."/>
            <person name="Aoyama T."/>
            <person name="Ambrose B.A."/>
            <person name="Ashton N.W."/>
            <person name="Axtell M.J."/>
            <person name="Barker E."/>
            <person name="Barker M.S."/>
            <person name="Bennetzen J.L."/>
            <person name="Bonawitz N.D."/>
            <person name="Chapple C."/>
            <person name="Cheng C."/>
            <person name="Correa L.G."/>
            <person name="Dacre M."/>
            <person name="DeBarry J."/>
            <person name="Dreyer I."/>
            <person name="Elias M."/>
            <person name="Engstrom E.M."/>
            <person name="Estelle M."/>
            <person name="Feng L."/>
            <person name="Finet C."/>
            <person name="Floyd S.K."/>
            <person name="Frommer W.B."/>
            <person name="Fujita T."/>
            <person name="Gramzow L."/>
            <person name="Gutensohn M."/>
            <person name="Harholt J."/>
            <person name="Hattori M."/>
            <person name="Heyl A."/>
            <person name="Hirai T."/>
            <person name="Hiwatashi Y."/>
            <person name="Ishikawa M."/>
            <person name="Iwata M."/>
            <person name="Karol K.G."/>
            <person name="Koehler B."/>
            <person name="Kolukisaoglu U."/>
            <person name="Kubo M."/>
            <person name="Kurata T."/>
            <person name="Lalonde S."/>
            <person name="Li K."/>
            <person name="Li Y."/>
            <person name="Litt A."/>
            <person name="Lyons E."/>
            <person name="Manning G."/>
            <person name="Maruyama T."/>
            <person name="Michael T.P."/>
            <person name="Mikami K."/>
            <person name="Miyazaki S."/>
            <person name="Morinaga S."/>
            <person name="Murata T."/>
            <person name="Mueller-Roeber B."/>
            <person name="Nelson D.R."/>
            <person name="Obara M."/>
            <person name="Oguri Y."/>
            <person name="Olmstead R.G."/>
            <person name="Onodera N."/>
            <person name="Petersen B.L."/>
            <person name="Pils B."/>
            <person name="Prigge M."/>
            <person name="Rensing S.A."/>
            <person name="Riano-Pachon D.M."/>
            <person name="Roberts A.W."/>
            <person name="Sato Y."/>
            <person name="Scheller H.V."/>
            <person name="Schulz B."/>
            <person name="Schulz C."/>
            <person name="Shakirov E.V."/>
            <person name="Shibagaki N."/>
            <person name="Shinohara N."/>
            <person name="Shippen D.E."/>
            <person name="Soerensen I."/>
            <person name="Sotooka R."/>
            <person name="Sugimoto N."/>
            <person name="Sugita M."/>
            <person name="Sumikawa N."/>
            <person name="Tanurdzic M."/>
            <person name="Theissen G."/>
            <person name="Ulvskov P."/>
            <person name="Wakazuki S."/>
            <person name="Weng J.K."/>
            <person name="Willats W.W."/>
            <person name="Wipf D."/>
            <person name="Wolf P.G."/>
            <person name="Yang L."/>
            <person name="Zimmer A.D."/>
            <person name="Zhu Q."/>
            <person name="Mitros T."/>
            <person name="Hellsten U."/>
            <person name="Loque D."/>
            <person name="Otillar R."/>
            <person name="Salamov A."/>
            <person name="Schmutz J."/>
            <person name="Shapiro H."/>
            <person name="Lindquist E."/>
            <person name="Lucas S."/>
            <person name="Rokhsar D."/>
            <person name="Grigoriev I.V."/>
        </authorList>
    </citation>
    <scope>NUCLEOTIDE SEQUENCE [LARGE SCALE GENOMIC DNA]</scope>
</reference>
<name>D8QX97_SELML</name>
<dbReference type="STRING" id="88036.D8QX97"/>
<evidence type="ECO:0000256" key="5">
    <source>
        <dbReference type="ARBA" id="ARBA00023128"/>
    </source>
</evidence>